<protein>
    <submittedName>
        <fullName evidence="2">Uncharacterized protein</fullName>
    </submittedName>
</protein>
<name>A0A5B0EAY9_9MICC</name>
<keyword evidence="1" id="KW-0812">Transmembrane</keyword>
<evidence type="ECO:0000313" key="3">
    <source>
        <dbReference type="Proteomes" id="UP000323856"/>
    </source>
</evidence>
<feature type="transmembrane region" description="Helical" evidence="1">
    <location>
        <begin position="91"/>
        <end position="111"/>
    </location>
</feature>
<keyword evidence="1" id="KW-1133">Transmembrane helix</keyword>
<evidence type="ECO:0000313" key="2">
    <source>
        <dbReference type="EMBL" id="KAA0976194.1"/>
    </source>
</evidence>
<dbReference type="RefSeq" id="WP_007271267.1">
    <property type="nucleotide sequence ID" value="NZ_JBITUG010000007.1"/>
</dbReference>
<dbReference type="OrthoDB" id="4941598at2"/>
<dbReference type="AlphaFoldDB" id="A0A5B0EAY9"/>
<proteinExistence type="predicted"/>
<comment type="caution">
    <text evidence="2">The sequence shown here is derived from an EMBL/GenBank/DDBJ whole genome shotgun (WGS) entry which is preliminary data.</text>
</comment>
<evidence type="ECO:0000256" key="1">
    <source>
        <dbReference type="SAM" id="Phobius"/>
    </source>
</evidence>
<dbReference type="Proteomes" id="UP000323856">
    <property type="component" value="Unassembled WGS sequence"/>
</dbReference>
<gene>
    <name evidence="2" type="ORF">FQ154_11390</name>
</gene>
<organism evidence="2 3">
    <name type="scientific">Paeniglutamicibacter gangotriensis</name>
    <dbReference type="NCBI Taxonomy" id="254787"/>
    <lineage>
        <taxon>Bacteria</taxon>
        <taxon>Bacillati</taxon>
        <taxon>Actinomycetota</taxon>
        <taxon>Actinomycetes</taxon>
        <taxon>Micrococcales</taxon>
        <taxon>Micrococcaceae</taxon>
        <taxon>Paeniglutamicibacter</taxon>
    </lineage>
</organism>
<reference evidence="2 3" key="1">
    <citation type="submission" date="2019-07" db="EMBL/GenBank/DDBJ databases">
        <title>Analysis of the biochemical properties, biological activity and biotechnological potential of siderophores and biosurfactants produced by Antarctic psychrotolerant bacteria.</title>
        <authorList>
            <person name="Styczynski M."/>
            <person name="Krucon T."/>
            <person name="Decewicz P."/>
            <person name="Dziewit L."/>
        </authorList>
    </citation>
    <scope>NUCLEOTIDE SEQUENCE [LARGE SCALE GENOMIC DNA]</scope>
    <source>
        <strain evidence="2 3">ANT_H27</strain>
    </source>
</reference>
<keyword evidence="1" id="KW-0472">Membrane</keyword>
<dbReference type="EMBL" id="VOBL01000011">
    <property type="protein sequence ID" value="KAA0976194.1"/>
    <property type="molecule type" value="Genomic_DNA"/>
</dbReference>
<accession>A0A5B0EAY9</accession>
<sequence>MLLVRKAMPLGEDILLARHGSSIVEMTQDRKNNLTRARLVDGSVDTASNFLVSLNAMAALTPAERFGKAADDYSADRLPVSRKEIRFMAKLTGAWALASAAFIGGMGWVIVKFGDPELMMQVMSTPMM</sequence>